<accession>A0A2G1QRI4</accession>
<feature type="domain" description="Serine aminopeptidase S33" evidence="1">
    <location>
        <begin position="29"/>
        <end position="271"/>
    </location>
</feature>
<dbReference type="InterPro" id="IPR000639">
    <property type="entry name" value="Epox_hydrolase-like"/>
</dbReference>
<dbReference type="Gene3D" id="3.40.50.1820">
    <property type="entry name" value="alpha/beta hydrolase"/>
    <property type="match status" value="1"/>
</dbReference>
<dbReference type="GO" id="GO:0016787">
    <property type="term" value="F:hydrolase activity"/>
    <property type="evidence" value="ECO:0007669"/>
    <property type="project" value="UniProtKB-KW"/>
</dbReference>
<dbReference type="InterPro" id="IPR050228">
    <property type="entry name" value="Carboxylesterase_BioH"/>
</dbReference>
<dbReference type="SUPFAM" id="SSF53474">
    <property type="entry name" value="alpha/beta-Hydrolases"/>
    <property type="match status" value="1"/>
</dbReference>
<name>A0A2G1QRI4_9HYPH</name>
<evidence type="ECO:0000313" key="3">
    <source>
        <dbReference type="Proteomes" id="UP000221168"/>
    </source>
</evidence>
<dbReference type="RefSeq" id="WP_099304566.1">
    <property type="nucleotide sequence ID" value="NZ_PDVP01000002.1"/>
</dbReference>
<dbReference type="InterPro" id="IPR022742">
    <property type="entry name" value="Hydrolase_4"/>
</dbReference>
<dbReference type="PRINTS" id="PR00412">
    <property type="entry name" value="EPOXHYDRLASE"/>
</dbReference>
<comment type="caution">
    <text evidence="2">The sequence shown here is derived from an EMBL/GenBank/DDBJ whole genome shotgun (WGS) entry which is preliminary data.</text>
</comment>
<dbReference type="EMBL" id="PDVP01000002">
    <property type="protein sequence ID" value="PHP68099.1"/>
    <property type="molecule type" value="Genomic_DNA"/>
</dbReference>
<dbReference type="Pfam" id="PF12146">
    <property type="entry name" value="Hydrolase_4"/>
    <property type="match status" value="1"/>
</dbReference>
<keyword evidence="2" id="KW-0378">Hydrolase</keyword>
<reference evidence="2 3" key="1">
    <citation type="submission" date="2017-10" db="EMBL/GenBank/DDBJ databases">
        <title>Sedimentibacterium mangrovi gen. nov., sp. nov., a novel member of family Phyllobacteriacea isolated from mangrove sediment.</title>
        <authorList>
            <person name="Liao H."/>
            <person name="Tian Y."/>
        </authorList>
    </citation>
    <scope>NUCLEOTIDE SEQUENCE [LARGE SCALE GENOMIC DNA]</scope>
    <source>
        <strain evidence="2 3">X9-2-2</strain>
    </source>
</reference>
<sequence length="289" mass="31526">MKHARKTVFTGAEGNRLTGEIWGSGGHPVLLLHGGGQTRHAWSRTAARLVENGMHAVAVDLRGHGDSEWVASGHYRFADYGRDAEALVEQLTDMFGEAPSGVGASLGGLSFLASEINIRPRLTSLVLVDIVPRMNRSGVSHILGFMQARLADGFGSLEEAADAIASYLPHRKRPRSLDGLRKNLRLCDDGRYRWHWDPAFSTGEYNIDRGAEAHMIALESNLDRLDLPVLLVRGMQSELVDEETARATVAAMPRGEYADVGGAGHMVAGDRNDVFCDAIVDFLRRVEAV</sequence>
<evidence type="ECO:0000313" key="2">
    <source>
        <dbReference type="EMBL" id="PHP68099.1"/>
    </source>
</evidence>
<protein>
    <submittedName>
        <fullName evidence="2">Alpha/beta hydrolase</fullName>
    </submittedName>
</protein>
<gene>
    <name evidence="2" type="ORF">CSC94_05415</name>
</gene>
<dbReference type="OrthoDB" id="9808398at2"/>
<dbReference type="InterPro" id="IPR029058">
    <property type="entry name" value="AB_hydrolase_fold"/>
</dbReference>
<keyword evidence="3" id="KW-1185">Reference proteome</keyword>
<dbReference type="Proteomes" id="UP000221168">
    <property type="component" value="Unassembled WGS sequence"/>
</dbReference>
<dbReference type="PANTHER" id="PTHR43194">
    <property type="entry name" value="HYDROLASE ALPHA/BETA FOLD FAMILY"/>
    <property type="match status" value="1"/>
</dbReference>
<proteinExistence type="predicted"/>
<organism evidence="2 3">
    <name type="scientific">Zhengella mangrovi</name>
    <dbReference type="NCBI Taxonomy" id="1982044"/>
    <lineage>
        <taxon>Bacteria</taxon>
        <taxon>Pseudomonadati</taxon>
        <taxon>Pseudomonadota</taxon>
        <taxon>Alphaproteobacteria</taxon>
        <taxon>Hyphomicrobiales</taxon>
        <taxon>Notoacmeibacteraceae</taxon>
        <taxon>Zhengella</taxon>
    </lineage>
</organism>
<evidence type="ECO:0000259" key="1">
    <source>
        <dbReference type="Pfam" id="PF12146"/>
    </source>
</evidence>
<dbReference type="AlphaFoldDB" id="A0A2G1QRI4"/>
<dbReference type="PANTHER" id="PTHR43194:SF2">
    <property type="entry name" value="PEROXISOMAL MEMBRANE PROTEIN LPX1"/>
    <property type="match status" value="1"/>
</dbReference>